<gene>
    <name evidence="2" type="ORF">CKAH01_02989</name>
</gene>
<accession>A0AAD9YVJ2</accession>
<reference evidence="2" key="1">
    <citation type="submission" date="2023-02" db="EMBL/GenBank/DDBJ databases">
        <title>Colletotrichum kahawae CIFC_Que2 genome sequencing and assembly.</title>
        <authorList>
            <person name="Baroncelli R."/>
        </authorList>
    </citation>
    <scope>NUCLEOTIDE SEQUENCE</scope>
    <source>
        <strain evidence="2">CIFC_Que2</strain>
    </source>
</reference>
<evidence type="ECO:0000313" key="3">
    <source>
        <dbReference type="Proteomes" id="UP001281614"/>
    </source>
</evidence>
<name>A0AAD9YVJ2_COLKA</name>
<keyword evidence="3" id="KW-1185">Reference proteome</keyword>
<sequence>MDFESSPCHICGLSVRGTPCFSDENDPPFPEDDPLPEYFNELVWFSEACLLCDPDDEFGQILPGLQNSSLKFNYLRSKLQPDTHGVRPRCQASDIEVYPAEPGDKNQYIRWEPDGGYKCGETRDKVVCFSSRYWAFDDRAYALVHSACLEIAKIAFDSSQTAHIRDLRGLFMALRWRQEVPLRCSELHRCGFAPNFTIWTNDFYIPDFEWSEHECPGLDWPGPFPSARANLFYTLGDSPLEIEGLTECLLKNLQQCRSKVDFASDHPARLMADLAAMPTEVLDQICTSMGSDLPRVSSRVLPQKIWKNTLKAGRRGLLPWLWDIDPTLIDAKDAESCLSGSDFEWDWELLVRQLSRGVDYGLRLDRHNREEELVRQMAATGYHSDLSHIPPGLHNRRRIWQLVEEMFVGDALPYPRRAKRDGPQLPQKKSFPLCWSKSGDILPTPVWLPSIEMGGYLRKIGGGIYELEGQRRPQYWHLGTDGDENNPHEVGEQENNKEGETKRCGENGHVLPASLEDIYAKLRPLGYPV</sequence>
<proteinExistence type="predicted"/>
<evidence type="ECO:0000256" key="1">
    <source>
        <dbReference type="SAM" id="MobiDB-lite"/>
    </source>
</evidence>
<organism evidence="2 3">
    <name type="scientific">Colletotrichum kahawae</name>
    <name type="common">Coffee berry disease fungus</name>
    <dbReference type="NCBI Taxonomy" id="34407"/>
    <lineage>
        <taxon>Eukaryota</taxon>
        <taxon>Fungi</taxon>
        <taxon>Dikarya</taxon>
        <taxon>Ascomycota</taxon>
        <taxon>Pezizomycotina</taxon>
        <taxon>Sordariomycetes</taxon>
        <taxon>Hypocreomycetidae</taxon>
        <taxon>Glomerellales</taxon>
        <taxon>Glomerellaceae</taxon>
        <taxon>Colletotrichum</taxon>
        <taxon>Colletotrichum gloeosporioides species complex</taxon>
    </lineage>
</organism>
<protein>
    <submittedName>
        <fullName evidence="2">Uncharacterized protein</fullName>
    </submittedName>
</protein>
<evidence type="ECO:0000313" key="2">
    <source>
        <dbReference type="EMBL" id="KAK2779641.1"/>
    </source>
</evidence>
<comment type="caution">
    <text evidence="2">The sequence shown here is derived from an EMBL/GenBank/DDBJ whole genome shotgun (WGS) entry which is preliminary data.</text>
</comment>
<dbReference type="Proteomes" id="UP001281614">
    <property type="component" value="Unassembled WGS sequence"/>
</dbReference>
<feature type="compositionally biased region" description="Basic and acidic residues" evidence="1">
    <location>
        <begin position="485"/>
        <end position="506"/>
    </location>
</feature>
<feature type="region of interest" description="Disordered" evidence="1">
    <location>
        <begin position="479"/>
        <end position="506"/>
    </location>
</feature>
<dbReference type="EMBL" id="VYYT01000002">
    <property type="protein sequence ID" value="KAK2779641.1"/>
    <property type="molecule type" value="Genomic_DNA"/>
</dbReference>
<dbReference type="AlphaFoldDB" id="A0AAD9YVJ2"/>